<accession>A0AAV4EJN4</accession>
<dbReference type="AlphaFoldDB" id="A0AAV4EJN4"/>
<evidence type="ECO:0000256" key="1">
    <source>
        <dbReference type="SAM" id="Phobius"/>
    </source>
</evidence>
<dbReference type="Proteomes" id="UP000762676">
    <property type="component" value="Unassembled WGS sequence"/>
</dbReference>
<evidence type="ECO:0000313" key="3">
    <source>
        <dbReference type="Proteomes" id="UP000762676"/>
    </source>
</evidence>
<comment type="caution">
    <text evidence="2">The sequence shown here is derived from an EMBL/GenBank/DDBJ whole genome shotgun (WGS) entry which is preliminary data.</text>
</comment>
<reference evidence="2 3" key="1">
    <citation type="journal article" date="2021" name="Elife">
        <title>Chloroplast acquisition without the gene transfer in kleptoplastic sea slugs, Plakobranchus ocellatus.</title>
        <authorList>
            <person name="Maeda T."/>
            <person name="Takahashi S."/>
            <person name="Yoshida T."/>
            <person name="Shimamura S."/>
            <person name="Takaki Y."/>
            <person name="Nagai Y."/>
            <person name="Toyoda A."/>
            <person name="Suzuki Y."/>
            <person name="Arimoto A."/>
            <person name="Ishii H."/>
            <person name="Satoh N."/>
            <person name="Nishiyama T."/>
            <person name="Hasebe M."/>
            <person name="Maruyama T."/>
            <person name="Minagawa J."/>
            <person name="Obokata J."/>
            <person name="Shigenobu S."/>
        </authorList>
    </citation>
    <scope>NUCLEOTIDE SEQUENCE [LARGE SCALE GENOMIC DNA]</scope>
</reference>
<gene>
    <name evidence="2" type="ORF">ElyMa_005413500</name>
</gene>
<organism evidence="2 3">
    <name type="scientific">Elysia marginata</name>
    <dbReference type="NCBI Taxonomy" id="1093978"/>
    <lineage>
        <taxon>Eukaryota</taxon>
        <taxon>Metazoa</taxon>
        <taxon>Spiralia</taxon>
        <taxon>Lophotrochozoa</taxon>
        <taxon>Mollusca</taxon>
        <taxon>Gastropoda</taxon>
        <taxon>Heterobranchia</taxon>
        <taxon>Euthyneura</taxon>
        <taxon>Panpulmonata</taxon>
        <taxon>Sacoglossa</taxon>
        <taxon>Placobranchoidea</taxon>
        <taxon>Plakobranchidae</taxon>
        <taxon>Elysia</taxon>
    </lineage>
</organism>
<dbReference type="EMBL" id="BMAT01010783">
    <property type="protein sequence ID" value="GFR60678.1"/>
    <property type="molecule type" value="Genomic_DNA"/>
</dbReference>
<keyword evidence="1" id="KW-0472">Membrane</keyword>
<keyword evidence="3" id="KW-1185">Reference proteome</keyword>
<sequence length="216" mass="24883">MTYKSRAALPASNGWLIFVGWLVCVFQHGGLRVWRKALCRPKGQEPKVNIANLINTEECRTNANPAQSVSERLSDIQAATKQSSKESLGIVTTTKQRKHTDPEISVLSKEQKEIRIKIQNTKDDNETRARLNIERNKILHTTRRRQIKLHNQEIERKLEDINQAQCDHAMFKATNLLNQKHFENPKVEDREGKLATRPNDILDIILKTNSKMKRQG</sequence>
<keyword evidence="1" id="KW-0812">Transmembrane</keyword>
<feature type="transmembrane region" description="Helical" evidence="1">
    <location>
        <begin position="15"/>
        <end position="34"/>
    </location>
</feature>
<proteinExistence type="predicted"/>
<evidence type="ECO:0000313" key="2">
    <source>
        <dbReference type="EMBL" id="GFR60678.1"/>
    </source>
</evidence>
<keyword evidence="1" id="KW-1133">Transmembrane helix</keyword>
<name>A0AAV4EJN4_9GAST</name>
<protein>
    <submittedName>
        <fullName evidence="2">RxLR effector candidate protein</fullName>
    </submittedName>
</protein>